<accession>A0AAW9QYA4</accession>
<evidence type="ECO:0000256" key="1">
    <source>
        <dbReference type="ARBA" id="ARBA00000971"/>
    </source>
</evidence>
<feature type="domain" description="PpiC" evidence="6">
    <location>
        <begin position="141"/>
        <end position="268"/>
    </location>
</feature>
<evidence type="ECO:0000256" key="4">
    <source>
        <dbReference type="ARBA" id="ARBA00023110"/>
    </source>
</evidence>
<comment type="similarity">
    <text evidence="2">Belongs to the PpiC/parvulin rotamase family.</text>
</comment>
<proteinExistence type="inferred from homology"/>
<reference evidence="7 8" key="1">
    <citation type="journal article" date="2016" name="Antonie Van Leeuwenhoek">
        <title>Denitratimonas tolerans gen. nov., sp. nov., a denitrifying bacterium isolated from a bioreactor for tannery wastewater treatment.</title>
        <authorList>
            <person name="Han S.I."/>
            <person name="Kim J.O."/>
            <person name="Lee Y.R."/>
            <person name="Ekpeghere K.I."/>
            <person name="Koh S.C."/>
            <person name="Whang K.S."/>
        </authorList>
    </citation>
    <scope>NUCLEOTIDE SEQUENCE [LARGE SCALE GENOMIC DNA]</scope>
    <source>
        <strain evidence="7 8">KACC 17565</strain>
    </source>
</reference>
<evidence type="ECO:0000256" key="5">
    <source>
        <dbReference type="SAM" id="SignalP"/>
    </source>
</evidence>
<dbReference type="PANTHER" id="PTHR47245:SF2">
    <property type="entry name" value="PEPTIDYL-PROLYL CIS-TRANS ISOMERASE HP_0175-RELATED"/>
    <property type="match status" value="1"/>
</dbReference>
<dbReference type="InterPro" id="IPR046357">
    <property type="entry name" value="PPIase_dom_sf"/>
</dbReference>
<dbReference type="EMBL" id="JBBDHC010000001">
    <property type="protein sequence ID" value="MEJ1248090.1"/>
    <property type="molecule type" value="Genomic_DNA"/>
</dbReference>
<dbReference type="RefSeq" id="WP_337333813.1">
    <property type="nucleotide sequence ID" value="NZ_JBBDHC010000001.1"/>
</dbReference>
<evidence type="ECO:0000313" key="8">
    <source>
        <dbReference type="Proteomes" id="UP001364472"/>
    </source>
</evidence>
<dbReference type="Pfam" id="PF13145">
    <property type="entry name" value="Rotamase_2"/>
    <property type="match status" value="1"/>
</dbReference>
<keyword evidence="4" id="KW-0697">Rotamase</keyword>
<dbReference type="InterPro" id="IPR050245">
    <property type="entry name" value="PrsA_foldase"/>
</dbReference>
<evidence type="ECO:0000259" key="6">
    <source>
        <dbReference type="Pfam" id="PF13145"/>
    </source>
</evidence>
<evidence type="ECO:0000256" key="3">
    <source>
        <dbReference type="ARBA" id="ARBA00013194"/>
    </source>
</evidence>
<dbReference type="Gene3D" id="3.10.50.40">
    <property type="match status" value="1"/>
</dbReference>
<keyword evidence="5" id="KW-0732">Signal</keyword>
<dbReference type="GO" id="GO:0003755">
    <property type="term" value="F:peptidyl-prolyl cis-trans isomerase activity"/>
    <property type="evidence" value="ECO:0007669"/>
    <property type="project" value="UniProtKB-KW"/>
</dbReference>
<keyword evidence="8" id="KW-1185">Reference proteome</keyword>
<dbReference type="Gene3D" id="1.10.4030.10">
    <property type="entry name" value="Porin chaperone SurA, peptide-binding domain"/>
    <property type="match status" value="1"/>
</dbReference>
<dbReference type="PANTHER" id="PTHR47245">
    <property type="entry name" value="PEPTIDYLPROLYL ISOMERASE"/>
    <property type="match status" value="1"/>
</dbReference>
<sequence length="327" mass="35035">MAEPLAFGLGISRRAAAAALALALGSPLCLAAAAGSALAPADTVAQRGDATLTVALVDQRVAEMPEKIRSDYLDDPERMARMIDGMLLTLQLAAQAEKDGLQPSPAQAAGGSELERVTGLANALMEHVSPSVTDEQVRQIARERYQANKAEYAKPATYTLRHLKVSEEKYGGVAAKLVAENARQRALEGEDFAAIIAELQDPDAPGEFNGDVPLTDLLRVDQVVRLSIAALKSRPGFTEVFEGGGGYNLIELVRSNPAVVPPFEDVRDQIETAIKSEVAQQARTTYMKRFVLMPTQMNDEVVQQLFSRYFTDTAPAAVPGAEKPSGT</sequence>
<dbReference type="InterPro" id="IPR000297">
    <property type="entry name" value="PPIase_PpiC"/>
</dbReference>
<comment type="caution">
    <text evidence="7">The sequence shown here is derived from an EMBL/GenBank/DDBJ whole genome shotgun (WGS) entry which is preliminary data.</text>
</comment>
<dbReference type="AlphaFoldDB" id="A0AAW9QYA4"/>
<feature type="chain" id="PRO_5043914447" description="peptidylprolyl isomerase" evidence="5">
    <location>
        <begin position="32"/>
        <end position="327"/>
    </location>
</feature>
<name>A0AAW9QYA4_9GAMM</name>
<dbReference type="EC" id="5.2.1.8" evidence="3"/>
<organism evidence="7 8">
    <name type="scientific">Denitratimonas tolerans</name>
    <dbReference type="NCBI Taxonomy" id="1338420"/>
    <lineage>
        <taxon>Bacteria</taxon>
        <taxon>Pseudomonadati</taxon>
        <taxon>Pseudomonadota</taxon>
        <taxon>Gammaproteobacteria</taxon>
        <taxon>Lysobacterales</taxon>
        <taxon>Lysobacteraceae</taxon>
        <taxon>Denitratimonas</taxon>
    </lineage>
</organism>
<feature type="signal peptide" evidence="5">
    <location>
        <begin position="1"/>
        <end position="31"/>
    </location>
</feature>
<comment type="catalytic activity">
    <reaction evidence="1">
        <text>[protein]-peptidylproline (omega=180) = [protein]-peptidylproline (omega=0)</text>
        <dbReference type="Rhea" id="RHEA:16237"/>
        <dbReference type="Rhea" id="RHEA-COMP:10747"/>
        <dbReference type="Rhea" id="RHEA-COMP:10748"/>
        <dbReference type="ChEBI" id="CHEBI:83833"/>
        <dbReference type="ChEBI" id="CHEBI:83834"/>
        <dbReference type="EC" id="5.2.1.8"/>
    </reaction>
</comment>
<evidence type="ECO:0000256" key="2">
    <source>
        <dbReference type="ARBA" id="ARBA00007656"/>
    </source>
</evidence>
<evidence type="ECO:0000313" key="7">
    <source>
        <dbReference type="EMBL" id="MEJ1248090.1"/>
    </source>
</evidence>
<dbReference type="Proteomes" id="UP001364472">
    <property type="component" value="Unassembled WGS sequence"/>
</dbReference>
<gene>
    <name evidence="7" type="ORF">WB794_00130</name>
</gene>
<protein>
    <recommendedName>
        <fullName evidence="3">peptidylprolyl isomerase</fullName>
        <ecNumber evidence="3">5.2.1.8</ecNumber>
    </recommendedName>
</protein>
<keyword evidence="7" id="KW-0413">Isomerase</keyword>